<evidence type="ECO:0000313" key="3">
    <source>
        <dbReference type="Proteomes" id="UP000051451"/>
    </source>
</evidence>
<comment type="caution">
    <text evidence="2">The sequence shown here is derived from an EMBL/GenBank/DDBJ whole genome shotgun (WGS) entry which is preliminary data.</text>
</comment>
<keyword evidence="3" id="KW-1185">Reference proteome</keyword>
<protein>
    <submittedName>
        <fullName evidence="2">Uncharacterized protein</fullName>
    </submittedName>
</protein>
<dbReference type="AlphaFoldDB" id="A0A0R1VM46"/>
<dbReference type="PATRIC" id="fig|1423750.3.peg.566"/>
<dbReference type="EMBL" id="AZGB01000015">
    <property type="protein sequence ID" value="KRM06405.1"/>
    <property type="molecule type" value="Genomic_DNA"/>
</dbReference>
<keyword evidence="1" id="KW-0812">Transmembrane</keyword>
<proteinExistence type="predicted"/>
<keyword evidence="1" id="KW-0472">Membrane</keyword>
<sequence>MFIQLLIEITAIIFTVIGVIQLIKLGKVNKKISTFRTKETAKLTENKIKSNKYILKFRWRVLLLDQLSTLQNFVC</sequence>
<feature type="transmembrane region" description="Helical" evidence="1">
    <location>
        <begin position="6"/>
        <end position="26"/>
    </location>
</feature>
<dbReference type="Proteomes" id="UP000051451">
    <property type="component" value="Unassembled WGS sequence"/>
</dbReference>
<accession>A0A0R1VM46</accession>
<evidence type="ECO:0000313" key="2">
    <source>
        <dbReference type="EMBL" id="KRM06405.1"/>
    </source>
</evidence>
<organism evidence="2 3">
    <name type="scientific">Liquorilactobacillus ghanensis DSM 18630</name>
    <dbReference type="NCBI Taxonomy" id="1423750"/>
    <lineage>
        <taxon>Bacteria</taxon>
        <taxon>Bacillati</taxon>
        <taxon>Bacillota</taxon>
        <taxon>Bacilli</taxon>
        <taxon>Lactobacillales</taxon>
        <taxon>Lactobacillaceae</taxon>
        <taxon>Liquorilactobacillus</taxon>
    </lineage>
</organism>
<name>A0A0R1VM46_9LACO</name>
<reference evidence="2 3" key="1">
    <citation type="journal article" date="2015" name="Genome Announc.">
        <title>Expanding the biotechnology potential of lactobacilli through comparative genomics of 213 strains and associated genera.</title>
        <authorList>
            <person name="Sun Z."/>
            <person name="Harris H.M."/>
            <person name="McCann A."/>
            <person name="Guo C."/>
            <person name="Argimon S."/>
            <person name="Zhang W."/>
            <person name="Yang X."/>
            <person name="Jeffery I.B."/>
            <person name="Cooney J.C."/>
            <person name="Kagawa T.F."/>
            <person name="Liu W."/>
            <person name="Song Y."/>
            <person name="Salvetti E."/>
            <person name="Wrobel A."/>
            <person name="Rasinkangas P."/>
            <person name="Parkhill J."/>
            <person name="Rea M.C."/>
            <person name="O'Sullivan O."/>
            <person name="Ritari J."/>
            <person name="Douillard F.P."/>
            <person name="Paul Ross R."/>
            <person name="Yang R."/>
            <person name="Briner A.E."/>
            <person name="Felis G.E."/>
            <person name="de Vos W.M."/>
            <person name="Barrangou R."/>
            <person name="Klaenhammer T.R."/>
            <person name="Caufield P.W."/>
            <person name="Cui Y."/>
            <person name="Zhang H."/>
            <person name="O'Toole P.W."/>
        </authorList>
    </citation>
    <scope>NUCLEOTIDE SEQUENCE [LARGE SCALE GENOMIC DNA]</scope>
    <source>
        <strain evidence="2 3">DSM 18630</strain>
    </source>
</reference>
<keyword evidence="1" id="KW-1133">Transmembrane helix</keyword>
<evidence type="ECO:0000256" key="1">
    <source>
        <dbReference type="SAM" id="Phobius"/>
    </source>
</evidence>
<gene>
    <name evidence="2" type="ORF">FC89_GL000547</name>
</gene>